<dbReference type="Proteomes" id="UP000297910">
    <property type="component" value="Unassembled WGS sequence"/>
</dbReference>
<dbReference type="EMBL" id="PQXI01000311">
    <property type="protein sequence ID" value="TGO20292.1"/>
    <property type="molecule type" value="Genomic_DNA"/>
</dbReference>
<gene>
    <name evidence="2" type="ORF">BPAE_0313g00030</name>
</gene>
<evidence type="ECO:0000313" key="3">
    <source>
        <dbReference type="Proteomes" id="UP000297910"/>
    </source>
</evidence>
<comment type="caution">
    <text evidence="2">The sequence shown here is derived from an EMBL/GenBank/DDBJ whole genome shotgun (WGS) entry which is preliminary data.</text>
</comment>
<sequence length="165" mass="18441">MEYQGSKKATISIWRSRIASNDAGEMELFAMETLSNQIIRDENGDANDSAEAGLYLELQDFAPEAMFPPGEFKCDPIKISATTLCSYIEIAENRAVMVEQRNAIFLPLQPGVKKRSREITPTEEVEGRRKKIFRDSEERVLEQAERHDSSFQAGSSSDTGNSQGS</sequence>
<evidence type="ECO:0000313" key="2">
    <source>
        <dbReference type="EMBL" id="TGO20292.1"/>
    </source>
</evidence>
<feature type="region of interest" description="Disordered" evidence="1">
    <location>
        <begin position="136"/>
        <end position="165"/>
    </location>
</feature>
<feature type="compositionally biased region" description="Basic and acidic residues" evidence="1">
    <location>
        <begin position="136"/>
        <end position="149"/>
    </location>
</feature>
<name>A0A4Z1FBS4_9HELO</name>
<evidence type="ECO:0000256" key="1">
    <source>
        <dbReference type="SAM" id="MobiDB-lite"/>
    </source>
</evidence>
<accession>A0A4Z1FBS4</accession>
<organism evidence="2 3">
    <name type="scientific">Botrytis paeoniae</name>
    <dbReference type="NCBI Taxonomy" id="278948"/>
    <lineage>
        <taxon>Eukaryota</taxon>
        <taxon>Fungi</taxon>
        <taxon>Dikarya</taxon>
        <taxon>Ascomycota</taxon>
        <taxon>Pezizomycotina</taxon>
        <taxon>Leotiomycetes</taxon>
        <taxon>Helotiales</taxon>
        <taxon>Sclerotiniaceae</taxon>
        <taxon>Botrytis</taxon>
    </lineage>
</organism>
<proteinExistence type="predicted"/>
<dbReference type="AlphaFoldDB" id="A0A4Z1FBS4"/>
<protein>
    <submittedName>
        <fullName evidence="2">Uncharacterized protein</fullName>
    </submittedName>
</protein>
<keyword evidence="3" id="KW-1185">Reference proteome</keyword>
<reference evidence="2 3" key="1">
    <citation type="submission" date="2017-12" db="EMBL/GenBank/DDBJ databases">
        <title>Comparative genomics of Botrytis spp.</title>
        <authorList>
            <person name="Valero-Jimenez C.A."/>
            <person name="Tapia P."/>
            <person name="Veloso J."/>
            <person name="Silva-Moreno E."/>
            <person name="Staats M."/>
            <person name="Valdes J.H."/>
            <person name="Van Kan J.A.L."/>
        </authorList>
    </citation>
    <scope>NUCLEOTIDE SEQUENCE [LARGE SCALE GENOMIC DNA]</scope>
    <source>
        <strain evidence="2 3">Bp0003</strain>
    </source>
</reference>
<feature type="compositionally biased region" description="Polar residues" evidence="1">
    <location>
        <begin position="150"/>
        <end position="165"/>
    </location>
</feature>